<sequence>MSALLDIALAAASRGWHVFPIRPGDKLPAVREWETRATVDPDRIRRCWSAGAFNIGVACGPSGLTVVDLDRPKPGKTTPAEWQMPGVNDGGDVLTVLADRHATPTAYAQMWDTYTVTTGGGGTHLYYRHPEVGPELRNTQAALGWLIDTRAHGGYVVAAGSEVNGLPYRVEWDRDPAPLPDWLVTLLAPAPLPPQQPVTVELGSDRTAAYLRAAIDRQLALIAGAPEGKRNHVLYMSAVLLGQFVAGGALTDTDVTGLLTQAAYSSGLRPRETDRTIRSGLTAGARRPRSVAA</sequence>
<evidence type="ECO:0000313" key="4">
    <source>
        <dbReference type="Proteomes" id="UP001589867"/>
    </source>
</evidence>
<dbReference type="Gene3D" id="3.30.720.160">
    <property type="entry name" value="Bifunctional DNA primase/polymerase, N-terminal"/>
    <property type="match status" value="1"/>
</dbReference>
<comment type="caution">
    <text evidence="3">The sequence shown here is derived from an EMBL/GenBank/DDBJ whole genome shotgun (WGS) entry which is preliminary data.</text>
</comment>
<evidence type="ECO:0000256" key="1">
    <source>
        <dbReference type="SAM" id="MobiDB-lite"/>
    </source>
</evidence>
<organism evidence="3 4">
    <name type="scientific">Phytohabitans kaempferiae</name>
    <dbReference type="NCBI Taxonomy" id="1620943"/>
    <lineage>
        <taxon>Bacteria</taxon>
        <taxon>Bacillati</taxon>
        <taxon>Actinomycetota</taxon>
        <taxon>Actinomycetes</taxon>
        <taxon>Micromonosporales</taxon>
        <taxon>Micromonosporaceae</taxon>
    </lineage>
</organism>
<keyword evidence="4" id="KW-1185">Reference proteome</keyword>
<dbReference type="SMART" id="SM00943">
    <property type="entry name" value="Prim-Pol"/>
    <property type="match status" value="1"/>
</dbReference>
<accession>A0ABV6MGU7</accession>
<proteinExistence type="predicted"/>
<dbReference type="EMBL" id="JBHLUH010000094">
    <property type="protein sequence ID" value="MFC0533948.1"/>
    <property type="molecule type" value="Genomic_DNA"/>
</dbReference>
<dbReference type="InterPro" id="IPR015330">
    <property type="entry name" value="DNA_primase/pol_bifunc_N"/>
</dbReference>
<feature type="domain" description="DNA primase/polymerase bifunctional N-terminal" evidence="2">
    <location>
        <begin position="8"/>
        <end position="183"/>
    </location>
</feature>
<dbReference type="CDD" id="cd04859">
    <property type="entry name" value="Prim_Pol"/>
    <property type="match status" value="1"/>
</dbReference>
<protein>
    <submittedName>
        <fullName evidence="3">Bifunctional DNA primase/polymerase</fullName>
    </submittedName>
</protein>
<name>A0ABV6MGU7_9ACTN</name>
<evidence type="ECO:0000313" key="3">
    <source>
        <dbReference type="EMBL" id="MFC0533948.1"/>
    </source>
</evidence>
<dbReference type="Proteomes" id="UP001589867">
    <property type="component" value="Unassembled WGS sequence"/>
</dbReference>
<dbReference type="RefSeq" id="WP_377262197.1">
    <property type="nucleotide sequence ID" value="NZ_JBHLUH010000094.1"/>
</dbReference>
<gene>
    <name evidence="3" type="ORF">ACFFIA_40750</name>
</gene>
<feature type="region of interest" description="Disordered" evidence="1">
    <location>
        <begin position="269"/>
        <end position="293"/>
    </location>
</feature>
<evidence type="ECO:0000259" key="2">
    <source>
        <dbReference type="SMART" id="SM00943"/>
    </source>
</evidence>
<dbReference type="Pfam" id="PF09250">
    <property type="entry name" value="Prim-Pol"/>
    <property type="match status" value="1"/>
</dbReference>
<dbReference type="SUPFAM" id="SSF56747">
    <property type="entry name" value="Prim-pol domain"/>
    <property type="match status" value="1"/>
</dbReference>
<reference evidence="3 4" key="1">
    <citation type="submission" date="2024-09" db="EMBL/GenBank/DDBJ databases">
        <authorList>
            <person name="Sun Q."/>
            <person name="Mori K."/>
        </authorList>
    </citation>
    <scope>NUCLEOTIDE SEQUENCE [LARGE SCALE GENOMIC DNA]</scope>
    <source>
        <strain evidence="3 4">TBRC 3947</strain>
    </source>
</reference>